<name>A0A1Y1WJ26_9FUNG</name>
<dbReference type="InParanoid" id="A0A1Y1WJ26"/>
<organism evidence="1 2">
    <name type="scientific">Basidiobolus meristosporus CBS 931.73</name>
    <dbReference type="NCBI Taxonomy" id="1314790"/>
    <lineage>
        <taxon>Eukaryota</taxon>
        <taxon>Fungi</taxon>
        <taxon>Fungi incertae sedis</taxon>
        <taxon>Zoopagomycota</taxon>
        <taxon>Entomophthoromycotina</taxon>
        <taxon>Basidiobolomycetes</taxon>
        <taxon>Basidiobolales</taxon>
        <taxon>Basidiobolaceae</taxon>
        <taxon>Basidiobolus</taxon>
    </lineage>
</organism>
<reference evidence="1 2" key="1">
    <citation type="submission" date="2016-07" db="EMBL/GenBank/DDBJ databases">
        <title>Pervasive Adenine N6-methylation of Active Genes in Fungi.</title>
        <authorList>
            <consortium name="DOE Joint Genome Institute"/>
            <person name="Mondo S.J."/>
            <person name="Dannebaum R.O."/>
            <person name="Kuo R.C."/>
            <person name="Labutti K."/>
            <person name="Haridas S."/>
            <person name="Kuo A."/>
            <person name="Salamov A."/>
            <person name="Ahrendt S.R."/>
            <person name="Lipzen A."/>
            <person name="Sullivan W."/>
            <person name="Andreopoulos W.B."/>
            <person name="Clum A."/>
            <person name="Lindquist E."/>
            <person name="Daum C."/>
            <person name="Ramamoorthy G.K."/>
            <person name="Gryganskyi A."/>
            <person name="Culley D."/>
            <person name="Magnuson J.K."/>
            <person name="James T.Y."/>
            <person name="O'Malley M.A."/>
            <person name="Stajich J.E."/>
            <person name="Spatafora J.W."/>
            <person name="Visel A."/>
            <person name="Grigoriev I.V."/>
        </authorList>
    </citation>
    <scope>NUCLEOTIDE SEQUENCE [LARGE SCALE GENOMIC DNA]</scope>
    <source>
        <strain evidence="1 2">CBS 931.73</strain>
    </source>
</reference>
<proteinExistence type="predicted"/>
<evidence type="ECO:0000313" key="2">
    <source>
        <dbReference type="Proteomes" id="UP000193498"/>
    </source>
</evidence>
<dbReference type="AlphaFoldDB" id="A0A1Y1WJ26"/>
<gene>
    <name evidence="1" type="ORF">K493DRAFT_321752</name>
</gene>
<evidence type="ECO:0000313" key="1">
    <source>
        <dbReference type="EMBL" id="ORX73493.1"/>
    </source>
</evidence>
<accession>A0A1Y1WJ26</accession>
<dbReference type="EMBL" id="MCFE01001048">
    <property type="protein sequence ID" value="ORX73493.1"/>
    <property type="molecule type" value="Genomic_DNA"/>
</dbReference>
<sequence>MALVESATGLTPAQCNYRFPMNIPIPENGSYESEQTSLDSSSSYRNRKSSWTSISSEQNFLPSPPKSRKGSTCSVLSEHSAFFCRSRRRSSFSTLSHIDEEATLVEVHSAPDFRTCPQLVFSQPKLLGGSQTKKEKTSTQAPGNEVLTTLVLEVNPKTHHVSEVFQLSDKKLLVIIENFLTNCTDIYHESIRNISFAIANNAPKLTFNKFYEHCALDESKQLIALYNILGGELVIVSYKFAKENVYSKQIYDMLPHFGQHPLKIRKLLFVLGTNDLIFVETPSTYQAFDLLTNRLR</sequence>
<comment type="caution">
    <text evidence="1">The sequence shown here is derived from an EMBL/GenBank/DDBJ whole genome shotgun (WGS) entry which is preliminary data.</text>
</comment>
<protein>
    <submittedName>
        <fullName evidence="1">Uncharacterized protein</fullName>
    </submittedName>
</protein>
<keyword evidence="2" id="KW-1185">Reference proteome</keyword>
<dbReference type="Proteomes" id="UP000193498">
    <property type="component" value="Unassembled WGS sequence"/>
</dbReference>